<dbReference type="InterPro" id="IPR051455">
    <property type="entry name" value="Bact_solute-bind_prot3"/>
</dbReference>
<dbReference type="GeneID" id="57199426"/>
<dbReference type="Proteomes" id="UP000254573">
    <property type="component" value="Unassembled WGS sequence"/>
</dbReference>
<dbReference type="CDD" id="cd13688">
    <property type="entry name" value="PBP2_GltI_DEBP"/>
    <property type="match status" value="1"/>
</dbReference>
<dbReference type="STRING" id="93220.A6P55_01715"/>
<reference evidence="7 9" key="2">
    <citation type="submission" date="2019-08" db="EMBL/GenBank/DDBJ databases">
        <authorList>
            <person name="Peeters C."/>
        </authorList>
    </citation>
    <scope>NUCLEOTIDE SEQUENCE [LARGE SCALE GENOMIC DNA]</scope>
    <source>
        <strain evidence="7 9">LMG 31119</strain>
    </source>
</reference>
<dbReference type="GO" id="GO:0005576">
    <property type="term" value="C:extracellular region"/>
    <property type="evidence" value="ECO:0007669"/>
    <property type="project" value="TreeGrafter"/>
</dbReference>
<keyword evidence="9" id="KW-1185">Reference proteome</keyword>
<organism evidence="6 8">
    <name type="scientific">Pandoraea pnomenusa</name>
    <dbReference type="NCBI Taxonomy" id="93220"/>
    <lineage>
        <taxon>Bacteria</taxon>
        <taxon>Pseudomonadati</taxon>
        <taxon>Pseudomonadota</taxon>
        <taxon>Betaproteobacteria</taxon>
        <taxon>Burkholderiales</taxon>
        <taxon>Burkholderiaceae</taxon>
        <taxon>Pandoraea</taxon>
    </lineage>
</organism>
<dbReference type="PANTHER" id="PTHR30085:SF2">
    <property type="entry name" value="GLUTAMATE_ASPARTATE IMPORT SOLUTE-BINDING PROTEIN"/>
    <property type="match status" value="1"/>
</dbReference>
<evidence type="ECO:0000256" key="1">
    <source>
        <dbReference type="ARBA" id="ARBA00010333"/>
    </source>
</evidence>
<reference evidence="6 8" key="1">
    <citation type="submission" date="2018-06" db="EMBL/GenBank/DDBJ databases">
        <authorList>
            <consortium name="Pathogen Informatics"/>
            <person name="Doyle S."/>
        </authorList>
    </citation>
    <scope>NUCLEOTIDE SEQUENCE [LARGE SCALE GENOMIC DNA]</scope>
    <source>
        <strain evidence="6 8">NCTC13160</strain>
    </source>
</reference>
<evidence type="ECO:0000256" key="4">
    <source>
        <dbReference type="SAM" id="SignalP"/>
    </source>
</evidence>
<evidence type="ECO:0000313" key="8">
    <source>
        <dbReference type="Proteomes" id="UP000254573"/>
    </source>
</evidence>
<evidence type="ECO:0000313" key="6">
    <source>
        <dbReference type="EMBL" id="SUA75626.1"/>
    </source>
</evidence>
<dbReference type="RefSeq" id="WP_023595438.1">
    <property type="nucleotide sequence ID" value="NC_023018.2"/>
</dbReference>
<dbReference type="Pfam" id="PF00497">
    <property type="entry name" value="SBP_bac_3"/>
    <property type="match status" value="1"/>
</dbReference>
<dbReference type="InterPro" id="IPR001638">
    <property type="entry name" value="Solute-binding_3/MltF_N"/>
</dbReference>
<dbReference type="EMBL" id="CABPSO010000007">
    <property type="protein sequence ID" value="VVE67374.1"/>
    <property type="molecule type" value="Genomic_DNA"/>
</dbReference>
<dbReference type="GO" id="GO:0006865">
    <property type="term" value="P:amino acid transport"/>
    <property type="evidence" value="ECO:0007669"/>
    <property type="project" value="TreeGrafter"/>
</dbReference>
<accession>A0A378YEJ5</accession>
<evidence type="ECO:0000259" key="5">
    <source>
        <dbReference type="SMART" id="SM00062"/>
    </source>
</evidence>
<dbReference type="PANTHER" id="PTHR30085">
    <property type="entry name" value="AMINO ACID ABC TRANSPORTER PERMEASE"/>
    <property type="match status" value="1"/>
</dbReference>
<dbReference type="EMBL" id="UGSG01000001">
    <property type="protein sequence ID" value="SUA75626.1"/>
    <property type="molecule type" value="Genomic_DNA"/>
</dbReference>
<proteinExistence type="inferred from homology"/>
<dbReference type="AlphaFoldDB" id="A0A378YEJ5"/>
<dbReference type="SMART" id="SM00062">
    <property type="entry name" value="PBPb"/>
    <property type="match status" value="1"/>
</dbReference>
<dbReference type="Gene3D" id="3.40.190.10">
    <property type="entry name" value="Periplasmic binding protein-like II"/>
    <property type="match status" value="2"/>
</dbReference>
<name>A0A378YEJ5_9BURK</name>
<dbReference type="GO" id="GO:0030288">
    <property type="term" value="C:outer membrane-bounded periplasmic space"/>
    <property type="evidence" value="ECO:0007669"/>
    <property type="project" value="TreeGrafter"/>
</dbReference>
<gene>
    <name evidence="6" type="primary">gltI_1</name>
    <name evidence="7" type="synonym">gltI_2</name>
    <name evidence="6" type="ORF">NCTC13160_00945</name>
    <name evidence="7" type="ORF">PPN31119_02575</name>
</gene>
<feature type="signal peptide" evidence="4">
    <location>
        <begin position="1"/>
        <end position="40"/>
    </location>
</feature>
<evidence type="ECO:0000256" key="3">
    <source>
        <dbReference type="ARBA" id="ARBA00022729"/>
    </source>
</evidence>
<evidence type="ECO:0000256" key="2">
    <source>
        <dbReference type="ARBA" id="ARBA00022448"/>
    </source>
</evidence>
<evidence type="ECO:0000313" key="9">
    <source>
        <dbReference type="Proteomes" id="UP000361468"/>
    </source>
</evidence>
<feature type="domain" description="Solute-binding protein family 3/N-terminal" evidence="5">
    <location>
        <begin position="75"/>
        <end position="305"/>
    </location>
</feature>
<evidence type="ECO:0000313" key="7">
    <source>
        <dbReference type="EMBL" id="VVE67374.1"/>
    </source>
</evidence>
<keyword evidence="2" id="KW-0813">Transport</keyword>
<dbReference type="SUPFAM" id="SSF53850">
    <property type="entry name" value="Periplasmic binding protein-like II"/>
    <property type="match status" value="1"/>
</dbReference>
<feature type="chain" id="PRO_5017028329" evidence="4">
    <location>
        <begin position="41"/>
        <end position="333"/>
    </location>
</feature>
<keyword evidence="3 4" id="KW-0732">Signal</keyword>
<protein>
    <submittedName>
        <fullName evidence="7">Glutamate/aspartate import solute-binding protein</fullName>
    </submittedName>
    <submittedName>
        <fullName evidence="6">Glutamate/aspartate periplasmic-binding protein</fullName>
    </submittedName>
</protein>
<comment type="similarity">
    <text evidence="1">Belongs to the bacterial solute-binding protein 3 family.</text>
</comment>
<sequence length="333" mass="36064">MNGFNEVNNWKAAPKRLAAGVSFSIAALGIALGAMSAASAATPANPAKANASVVPLPSVNGELTGTLKKIHDTGLITLGYREAAIPFAYVTDKGKPVGYAMDLCHAVVDAVKSALHMPNLRVREMSITPQNRIPLVKNGTVDLDCAPNTITPERAEQVGFSHPYYVSEVRLLVNTKDNIRSLEDLKGQNLVASAGSTGERLARMQADKIGYRVIPARDHGESMLTLETGRAKAFALDDVLLAGFRANARDPGALAIVGAPLETELNALILRRDDPQFKRFVDTTLAHLFSSGEIRRIQRTWFQQPIPPRNVNLNLEPSKEVLEVWRQGAQVSE</sequence>
<dbReference type="Proteomes" id="UP000361468">
    <property type="component" value="Unassembled WGS sequence"/>
</dbReference>